<gene>
    <name evidence="4" type="ORF">ODALV1_LOCUS9290</name>
</gene>
<evidence type="ECO:0000313" key="4">
    <source>
        <dbReference type="EMBL" id="CAL8096178.1"/>
    </source>
</evidence>
<dbReference type="InterPro" id="IPR045866">
    <property type="entry name" value="FAM210A/B-like"/>
</dbReference>
<keyword evidence="2" id="KW-1133">Transmembrane helix</keyword>
<dbReference type="InterPro" id="IPR009688">
    <property type="entry name" value="FAM210A/B-like_dom"/>
</dbReference>
<reference evidence="4 5" key="1">
    <citation type="submission" date="2024-08" db="EMBL/GenBank/DDBJ databases">
        <authorList>
            <person name="Cucini C."/>
            <person name="Frati F."/>
        </authorList>
    </citation>
    <scope>NUCLEOTIDE SEQUENCE [LARGE SCALE GENOMIC DNA]</scope>
</reference>
<feature type="transmembrane region" description="Helical" evidence="2">
    <location>
        <begin position="212"/>
        <end position="229"/>
    </location>
</feature>
<evidence type="ECO:0000259" key="3">
    <source>
        <dbReference type="Pfam" id="PF06916"/>
    </source>
</evidence>
<comment type="caution">
    <text evidence="4">The sequence shown here is derived from an EMBL/GenBank/DDBJ whole genome shotgun (WGS) entry which is preliminary data.</text>
</comment>
<keyword evidence="5" id="KW-1185">Reference proteome</keyword>
<evidence type="ECO:0000256" key="1">
    <source>
        <dbReference type="SAM" id="MobiDB-lite"/>
    </source>
</evidence>
<sequence>MAFMSTSTRIFVCSNIHKLSCFRTATSQTPSIYFIPNVAASFQSNRNQSTLSHVRVSSVEFQSRPRQKGFLKLTGSQAHAINSTSIQILRMITSTVPASADVKVDTTKSKDENVTKSVDINSQEESSSTTPSQEGLSTKEKLKRAVRDYGATVIVFHVTMSLMSLGFFYLLVSSGLDVVAVLAKIGISETFLQSKITEEASKFVVAYAVHKVFAPLRITITLTATPLIVRKLRNMGILKQAVKAKST</sequence>
<proteinExistence type="predicted"/>
<accession>A0ABP1QF18</accession>
<feature type="compositionally biased region" description="Low complexity" evidence="1">
    <location>
        <begin position="123"/>
        <end position="134"/>
    </location>
</feature>
<dbReference type="PANTHER" id="PTHR21377">
    <property type="entry name" value="PROTEIN FAM210B, MITOCHONDRIAL"/>
    <property type="match status" value="1"/>
</dbReference>
<dbReference type="EMBL" id="CAXLJM020000027">
    <property type="protein sequence ID" value="CAL8096178.1"/>
    <property type="molecule type" value="Genomic_DNA"/>
</dbReference>
<keyword evidence="2" id="KW-0472">Membrane</keyword>
<feature type="transmembrane region" description="Helical" evidence="2">
    <location>
        <begin position="149"/>
        <end position="172"/>
    </location>
</feature>
<feature type="domain" description="DUF1279" evidence="3">
    <location>
        <begin position="140"/>
        <end position="227"/>
    </location>
</feature>
<dbReference type="Pfam" id="PF06916">
    <property type="entry name" value="FAM210A-B_dom"/>
    <property type="match status" value="1"/>
</dbReference>
<feature type="region of interest" description="Disordered" evidence="1">
    <location>
        <begin position="113"/>
        <end position="139"/>
    </location>
</feature>
<evidence type="ECO:0000256" key="2">
    <source>
        <dbReference type="SAM" id="Phobius"/>
    </source>
</evidence>
<dbReference type="Proteomes" id="UP001642540">
    <property type="component" value="Unassembled WGS sequence"/>
</dbReference>
<protein>
    <recommendedName>
        <fullName evidence="3">DUF1279 domain-containing protein</fullName>
    </recommendedName>
</protein>
<name>A0ABP1QF18_9HEXA</name>
<keyword evidence="2" id="KW-0812">Transmembrane</keyword>
<evidence type="ECO:0000313" key="5">
    <source>
        <dbReference type="Proteomes" id="UP001642540"/>
    </source>
</evidence>
<organism evidence="4 5">
    <name type="scientific">Orchesella dallaii</name>
    <dbReference type="NCBI Taxonomy" id="48710"/>
    <lineage>
        <taxon>Eukaryota</taxon>
        <taxon>Metazoa</taxon>
        <taxon>Ecdysozoa</taxon>
        <taxon>Arthropoda</taxon>
        <taxon>Hexapoda</taxon>
        <taxon>Collembola</taxon>
        <taxon>Entomobryomorpha</taxon>
        <taxon>Entomobryoidea</taxon>
        <taxon>Orchesellidae</taxon>
        <taxon>Orchesellinae</taxon>
        <taxon>Orchesella</taxon>
    </lineage>
</organism>
<dbReference type="PANTHER" id="PTHR21377:SF0">
    <property type="entry name" value="PROTEIN FAM210B, MITOCHONDRIAL"/>
    <property type="match status" value="1"/>
</dbReference>